<keyword evidence="7" id="KW-0963">Cytoplasm</keyword>
<feature type="binding site" evidence="7">
    <location>
        <position position="16"/>
    </location>
    <ligand>
        <name>Mg(2+)</name>
        <dbReference type="ChEBI" id="CHEBI:18420"/>
    </ligand>
</feature>
<feature type="binding site" evidence="7">
    <location>
        <position position="81"/>
    </location>
    <ligand>
        <name>substrate</name>
    </ligand>
</feature>
<dbReference type="RefSeq" id="WP_246013989.1">
    <property type="nucleotide sequence ID" value="NZ_SNXR01000011.1"/>
</dbReference>
<keyword evidence="7" id="KW-0479">Metal-binding</keyword>
<dbReference type="Proteomes" id="UP000295260">
    <property type="component" value="Unassembled WGS sequence"/>
</dbReference>
<dbReference type="GO" id="GO:0005829">
    <property type="term" value="C:cytosol"/>
    <property type="evidence" value="ECO:0007669"/>
    <property type="project" value="TreeGrafter"/>
</dbReference>
<dbReference type="GO" id="GO:0009073">
    <property type="term" value="P:aromatic amino acid family biosynthetic process"/>
    <property type="evidence" value="ECO:0007669"/>
    <property type="project" value="UniProtKB-KW"/>
</dbReference>
<feature type="binding site" evidence="7">
    <location>
        <position position="58"/>
    </location>
    <ligand>
        <name>substrate</name>
    </ligand>
</feature>
<dbReference type="Pfam" id="PF01202">
    <property type="entry name" value="SKI"/>
    <property type="match status" value="1"/>
</dbReference>
<dbReference type="SUPFAM" id="SSF52540">
    <property type="entry name" value="P-loop containing nucleoside triphosphate hydrolases"/>
    <property type="match status" value="1"/>
</dbReference>
<comment type="subunit">
    <text evidence="7">Monomer.</text>
</comment>
<dbReference type="GO" id="GO:0009423">
    <property type="term" value="P:chorismate biosynthetic process"/>
    <property type="evidence" value="ECO:0007669"/>
    <property type="project" value="UniProtKB-UniRule"/>
</dbReference>
<dbReference type="GO" id="GO:0005524">
    <property type="term" value="F:ATP binding"/>
    <property type="evidence" value="ECO:0007669"/>
    <property type="project" value="UniProtKB-UniRule"/>
</dbReference>
<dbReference type="GO" id="GO:0008652">
    <property type="term" value="P:amino acid biosynthetic process"/>
    <property type="evidence" value="ECO:0007669"/>
    <property type="project" value="UniProtKB-KW"/>
</dbReference>
<keyword evidence="7" id="KW-0460">Magnesium</keyword>
<evidence type="ECO:0000256" key="3">
    <source>
        <dbReference type="ARBA" id="ARBA00022741"/>
    </source>
</evidence>
<keyword evidence="6 7" id="KW-0057">Aromatic amino acid biosynthesis</keyword>
<dbReference type="GO" id="GO:0000287">
    <property type="term" value="F:magnesium ion binding"/>
    <property type="evidence" value="ECO:0007669"/>
    <property type="project" value="UniProtKB-UniRule"/>
</dbReference>
<dbReference type="AlphaFoldDB" id="A0A4R6QDN7"/>
<evidence type="ECO:0000256" key="7">
    <source>
        <dbReference type="HAMAP-Rule" id="MF_00109"/>
    </source>
</evidence>
<comment type="function">
    <text evidence="7">Catalyzes the specific phosphorylation of the 3-hydroxyl group of shikimic acid using ATP as a cosubstrate.</text>
</comment>
<comment type="catalytic activity">
    <reaction evidence="7">
        <text>shikimate + ATP = 3-phosphoshikimate + ADP + H(+)</text>
        <dbReference type="Rhea" id="RHEA:13121"/>
        <dbReference type="ChEBI" id="CHEBI:15378"/>
        <dbReference type="ChEBI" id="CHEBI:30616"/>
        <dbReference type="ChEBI" id="CHEBI:36208"/>
        <dbReference type="ChEBI" id="CHEBI:145989"/>
        <dbReference type="ChEBI" id="CHEBI:456216"/>
        <dbReference type="EC" id="2.7.1.71"/>
    </reaction>
</comment>
<keyword evidence="9" id="KW-1185">Reference proteome</keyword>
<reference evidence="8 9" key="1">
    <citation type="submission" date="2019-03" db="EMBL/GenBank/DDBJ databases">
        <title>Genomic Encyclopedia of Archaeal and Bacterial Type Strains, Phase II (KMG-II): from individual species to whole genera.</title>
        <authorList>
            <person name="Goeker M."/>
        </authorList>
    </citation>
    <scope>NUCLEOTIDE SEQUENCE [LARGE SCALE GENOMIC DNA]</scope>
    <source>
        <strain evidence="8 9">DSM 25687</strain>
    </source>
</reference>
<keyword evidence="2 7" id="KW-0808">Transferase</keyword>
<dbReference type="EC" id="2.7.1.71" evidence="7"/>
<dbReference type="InterPro" id="IPR027417">
    <property type="entry name" value="P-loop_NTPase"/>
</dbReference>
<dbReference type="HAMAP" id="MF_00109">
    <property type="entry name" value="Shikimate_kinase"/>
    <property type="match status" value="1"/>
</dbReference>
<comment type="pathway">
    <text evidence="7">Metabolic intermediate biosynthesis; chorismate biosynthesis; chorismate from D-erythrose 4-phosphate and phosphoenolpyruvate: step 5/7.</text>
</comment>
<evidence type="ECO:0000256" key="6">
    <source>
        <dbReference type="ARBA" id="ARBA00023141"/>
    </source>
</evidence>
<name>A0A4R6QDN7_9FLAO</name>
<proteinExistence type="inferred from homology"/>
<dbReference type="GO" id="GO:0004765">
    <property type="term" value="F:shikimate kinase activity"/>
    <property type="evidence" value="ECO:0007669"/>
    <property type="project" value="UniProtKB-UniRule"/>
</dbReference>
<keyword evidence="5 7" id="KW-0067">ATP-binding</keyword>
<evidence type="ECO:0000256" key="4">
    <source>
        <dbReference type="ARBA" id="ARBA00022777"/>
    </source>
</evidence>
<organism evidence="8 9">
    <name type="scientific">Flavobacterium dankookense</name>
    <dbReference type="NCBI Taxonomy" id="706186"/>
    <lineage>
        <taxon>Bacteria</taxon>
        <taxon>Pseudomonadati</taxon>
        <taxon>Bacteroidota</taxon>
        <taxon>Flavobacteriia</taxon>
        <taxon>Flavobacteriales</taxon>
        <taxon>Flavobacteriaceae</taxon>
        <taxon>Flavobacterium</taxon>
    </lineage>
</organism>
<feature type="binding site" evidence="7">
    <location>
        <begin position="12"/>
        <end position="17"/>
    </location>
    <ligand>
        <name>ATP</name>
        <dbReference type="ChEBI" id="CHEBI:30616"/>
    </ligand>
</feature>
<evidence type="ECO:0000256" key="1">
    <source>
        <dbReference type="ARBA" id="ARBA00022605"/>
    </source>
</evidence>
<evidence type="ECO:0000313" key="8">
    <source>
        <dbReference type="EMBL" id="TDP60954.1"/>
    </source>
</evidence>
<dbReference type="InterPro" id="IPR031322">
    <property type="entry name" value="Shikimate/glucono_kinase"/>
</dbReference>
<comment type="caution">
    <text evidence="7">Lacks conserved residue(s) required for the propagation of feature annotation.</text>
</comment>
<comment type="subcellular location">
    <subcellularLocation>
        <location evidence="7">Cytoplasm</location>
    </subcellularLocation>
</comment>
<sequence>MVRKIILVGYMGAGKSLIAQKLSNHLKIDCYDLDDLIENRLKLKVSEIFKMKGEISFRKAEHEIFREYIENHETFVMSTGGGTPCYFNNHIYLNEINVVSIYLKASIETIYHRIINEKNKRPLVSSISNDELKEFIGKHLFERNYFYNQAKYKIDVDGKTVEEVASEIFSILD</sequence>
<dbReference type="Gene3D" id="3.40.50.300">
    <property type="entry name" value="P-loop containing nucleotide triphosphate hydrolases"/>
    <property type="match status" value="1"/>
</dbReference>
<dbReference type="PANTHER" id="PTHR21087">
    <property type="entry name" value="SHIKIMATE KINASE"/>
    <property type="match status" value="1"/>
</dbReference>
<keyword evidence="1 7" id="KW-0028">Amino-acid biosynthesis</keyword>
<dbReference type="UniPathway" id="UPA00053">
    <property type="reaction ID" value="UER00088"/>
</dbReference>
<evidence type="ECO:0000256" key="2">
    <source>
        <dbReference type="ARBA" id="ARBA00022679"/>
    </source>
</evidence>
<keyword evidence="3 7" id="KW-0547">Nucleotide-binding</keyword>
<dbReference type="InterPro" id="IPR000623">
    <property type="entry name" value="Shikimate_kinase/TSH1"/>
</dbReference>
<dbReference type="PANTHER" id="PTHR21087:SF16">
    <property type="entry name" value="SHIKIMATE KINASE 1, CHLOROPLASTIC"/>
    <property type="match status" value="1"/>
</dbReference>
<dbReference type="PRINTS" id="PR01100">
    <property type="entry name" value="SHIKIMTKNASE"/>
</dbReference>
<comment type="similarity">
    <text evidence="7">Belongs to the shikimate kinase family.</text>
</comment>
<dbReference type="EMBL" id="SNXR01000011">
    <property type="protein sequence ID" value="TDP60954.1"/>
    <property type="molecule type" value="Genomic_DNA"/>
</dbReference>
<dbReference type="CDD" id="cd00464">
    <property type="entry name" value="SK"/>
    <property type="match status" value="1"/>
</dbReference>
<gene>
    <name evidence="7" type="primary">aroK</name>
    <name evidence="8" type="ORF">BC748_0559</name>
</gene>
<protein>
    <recommendedName>
        <fullName evidence="7">Shikimate kinase</fullName>
        <shortName evidence="7">SK</shortName>
        <ecNumber evidence="7">2.7.1.71</ecNumber>
    </recommendedName>
</protein>
<feature type="binding site" evidence="7">
    <location>
        <position position="34"/>
    </location>
    <ligand>
        <name>substrate</name>
    </ligand>
</feature>
<feature type="binding site" evidence="7">
    <location>
        <position position="121"/>
    </location>
    <ligand>
        <name>ATP</name>
        <dbReference type="ChEBI" id="CHEBI:30616"/>
    </ligand>
</feature>
<keyword evidence="4 7" id="KW-0418">Kinase</keyword>
<feature type="binding site" evidence="7">
    <location>
        <position position="143"/>
    </location>
    <ligand>
        <name>substrate</name>
    </ligand>
</feature>
<comment type="cofactor">
    <cofactor evidence="7">
        <name>Mg(2+)</name>
        <dbReference type="ChEBI" id="CHEBI:18420"/>
    </cofactor>
    <text evidence="7">Binds 1 Mg(2+) ion per subunit.</text>
</comment>
<evidence type="ECO:0000256" key="5">
    <source>
        <dbReference type="ARBA" id="ARBA00022840"/>
    </source>
</evidence>
<accession>A0A4R6QDN7</accession>
<evidence type="ECO:0000313" key="9">
    <source>
        <dbReference type="Proteomes" id="UP000295260"/>
    </source>
</evidence>
<comment type="caution">
    <text evidence="8">The sequence shown here is derived from an EMBL/GenBank/DDBJ whole genome shotgun (WGS) entry which is preliminary data.</text>
</comment>